<dbReference type="InterPro" id="IPR043157">
    <property type="entry name" value="Dynein_AAA1S"/>
</dbReference>
<proteinExistence type="predicted"/>
<reference evidence="2 3" key="1">
    <citation type="submission" date="2022-12" db="EMBL/GenBank/DDBJ databases">
        <title>Chromosome-level genome assembly of true bugs.</title>
        <authorList>
            <person name="Ma L."/>
            <person name="Li H."/>
        </authorList>
    </citation>
    <scope>NUCLEOTIDE SEQUENCE [LARGE SCALE GENOMIC DNA]</scope>
    <source>
        <strain evidence="2">Lab_2022b</strain>
    </source>
</reference>
<dbReference type="AlphaFoldDB" id="A0AAW1CGK4"/>
<dbReference type="Gene3D" id="1.10.8.710">
    <property type="match status" value="1"/>
</dbReference>
<accession>A0AAW1CGK4</accession>
<keyword evidence="3" id="KW-1185">Reference proteome</keyword>
<feature type="region of interest" description="Disordered" evidence="1">
    <location>
        <begin position="1"/>
        <end position="24"/>
    </location>
</feature>
<feature type="compositionally biased region" description="Polar residues" evidence="1">
    <location>
        <begin position="12"/>
        <end position="24"/>
    </location>
</feature>
<comment type="caution">
    <text evidence="2">The sequence shown here is derived from an EMBL/GenBank/DDBJ whole genome shotgun (WGS) entry which is preliminary data.</text>
</comment>
<protein>
    <submittedName>
        <fullName evidence="2">Uncharacterized protein</fullName>
    </submittedName>
</protein>
<evidence type="ECO:0000313" key="3">
    <source>
        <dbReference type="Proteomes" id="UP001461498"/>
    </source>
</evidence>
<name>A0AAW1CGK4_9HEMI</name>
<sequence length="87" mass="9739">MWSTGRSRDVSTCRSRGMSTCSSRGMNTCRSRDMNTCSSRDMSTCSSHVYMTKPDDKDIAQVILHCEGFKLADEIGSKLVTLFDMAR</sequence>
<dbReference type="EMBL" id="JAPXFL010000014">
    <property type="protein sequence ID" value="KAK9497516.1"/>
    <property type="molecule type" value="Genomic_DNA"/>
</dbReference>
<evidence type="ECO:0000256" key="1">
    <source>
        <dbReference type="SAM" id="MobiDB-lite"/>
    </source>
</evidence>
<gene>
    <name evidence="2" type="ORF">O3M35_004221</name>
</gene>
<evidence type="ECO:0000313" key="2">
    <source>
        <dbReference type="EMBL" id="KAK9497516.1"/>
    </source>
</evidence>
<feature type="compositionally biased region" description="Basic and acidic residues" evidence="1">
    <location>
        <begin position="1"/>
        <end position="11"/>
    </location>
</feature>
<organism evidence="2 3">
    <name type="scientific">Rhynocoris fuscipes</name>
    <dbReference type="NCBI Taxonomy" id="488301"/>
    <lineage>
        <taxon>Eukaryota</taxon>
        <taxon>Metazoa</taxon>
        <taxon>Ecdysozoa</taxon>
        <taxon>Arthropoda</taxon>
        <taxon>Hexapoda</taxon>
        <taxon>Insecta</taxon>
        <taxon>Pterygota</taxon>
        <taxon>Neoptera</taxon>
        <taxon>Paraneoptera</taxon>
        <taxon>Hemiptera</taxon>
        <taxon>Heteroptera</taxon>
        <taxon>Panheteroptera</taxon>
        <taxon>Cimicomorpha</taxon>
        <taxon>Reduviidae</taxon>
        <taxon>Harpactorinae</taxon>
        <taxon>Harpactorini</taxon>
        <taxon>Rhynocoris</taxon>
    </lineage>
</organism>
<dbReference type="Proteomes" id="UP001461498">
    <property type="component" value="Unassembled WGS sequence"/>
</dbReference>